<evidence type="ECO:0000256" key="2">
    <source>
        <dbReference type="SAM" id="Phobius"/>
    </source>
</evidence>
<keyword evidence="2" id="KW-0812">Transmembrane</keyword>
<keyword evidence="4" id="KW-1185">Reference proteome</keyword>
<evidence type="ECO:0000313" key="4">
    <source>
        <dbReference type="Proteomes" id="UP001310387"/>
    </source>
</evidence>
<proteinExistence type="predicted"/>
<dbReference type="Proteomes" id="UP001310387">
    <property type="component" value="Unassembled WGS sequence"/>
</dbReference>
<sequence length="106" mass="10653">MVPDTPQPSWHSLDAGPRQRRDAPSPVPAILVVLAGILLAVLLGLLVGARLGSLTIAGTLAVAGTWRAVAPGGPAGLAIRSRGFDVFLCWGAATVIAVLALTAPGV</sequence>
<feature type="region of interest" description="Disordered" evidence="1">
    <location>
        <begin position="1"/>
        <end position="23"/>
    </location>
</feature>
<evidence type="ECO:0000256" key="1">
    <source>
        <dbReference type="SAM" id="MobiDB-lite"/>
    </source>
</evidence>
<organism evidence="3 4">
    <name type="scientific">Isoptericola haloaureus</name>
    <dbReference type="NCBI Taxonomy" id="1542902"/>
    <lineage>
        <taxon>Bacteria</taxon>
        <taxon>Bacillati</taxon>
        <taxon>Actinomycetota</taxon>
        <taxon>Actinomycetes</taxon>
        <taxon>Micrococcales</taxon>
        <taxon>Promicromonosporaceae</taxon>
        <taxon>Isoptericola</taxon>
    </lineage>
</organism>
<reference evidence="3" key="2">
    <citation type="submission" date="2024-02" db="EMBL/GenBank/DDBJ databases">
        <authorList>
            <person name="Prathaban M."/>
            <person name="Mythili R."/>
            <person name="Sharmila Devi N."/>
            <person name="Sobanaa M."/>
            <person name="Prathiviraj R."/>
            <person name="Selvin J."/>
        </authorList>
    </citation>
    <scope>NUCLEOTIDE SEQUENCE</scope>
    <source>
        <strain evidence="3">MP1014</strain>
    </source>
</reference>
<dbReference type="InterPro" id="IPR021385">
    <property type="entry name" value="DUF3017"/>
</dbReference>
<dbReference type="Pfam" id="PF11222">
    <property type="entry name" value="DUF3017"/>
    <property type="match status" value="1"/>
</dbReference>
<feature type="transmembrane region" description="Helical" evidence="2">
    <location>
        <begin position="82"/>
        <end position="103"/>
    </location>
</feature>
<name>A0ABU7Z970_9MICO</name>
<keyword evidence="2" id="KW-1133">Transmembrane helix</keyword>
<keyword evidence="2" id="KW-0472">Membrane</keyword>
<dbReference type="RefSeq" id="WP_332902409.1">
    <property type="nucleotide sequence ID" value="NZ_JBAGLP010000118.1"/>
</dbReference>
<comment type="caution">
    <text evidence="3">The sequence shown here is derived from an EMBL/GenBank/DDBJ whole genome shotgun (WGS) entry which is preliminary data.</text>
</comment>
<gene>
    <name evidence="3" type="ORF">V5O49_11830</name>
</gene>
<accession>A0ABU7Z970</accession>
<protein>
    <submittedName>
        <fullName evidence="3">DUF3017 domain-containing protein</fullName>
    </submittedName>
</protein>
<reference evidence="3" key="1">
    <citation type="journal article" date="2024" name="Antonie Van Leeuwenhoek">
        <title>Isoptericola haloaureus sp. nov., a dimorphic actinobacterium isolated from mangrove sediments of southeast India, implicating biosaline agricultural significance through nitrogen fixation and salt tolerance genes.</title>
        <authorList>
            <person name="Prathaban M."/>
            <person name="Prathiviraj R."/>
            <person name="Ravichandran M."/>
            <person name="Natarajan S.D."/>
            <person name="Sobanaa M."/>
            <person name="Hari Krishna Kumar S."/>
            <person name="Chandrasekar V."/>
            <person name="Selvin J."/>
        </authorList>
    </citation>
    <scope>NUCLEOTIDE SEQUENCE</scope>
    <source>
        <strain evidence="3">MP1014</strain>
    </source>
</reference>
<feature type="transmembrane region" description="Helical" evidence="2">
    <location>
        <begin position="27"/>
        <end position="47"/>
    </location>
</feature>
<evidence type="ECO:0000313" key="3">
    <source>
        <dbReference type="EMBL" id="MEG3615815.1"/>
    </source>
</evidence>
<dbReference type="EMBL" id="JBAGLP010000118">
    <property type="protein sequence ID" value="MEG3615815.1"/>
    <property type="molecule type" value="Genomic_DNA"/>
</dbReference>